<feature type="signal peptide" evidence="1">
    <location>
        <begin position="1"/>
        <end position="23"/>
    </location>
</feature>
<accession>A0AAE9YW08</accession>
<dbReference type="KEGG" id="tact:SG35_012610"/>
<dbReference type="PANTHER" id="PTHR30383">
    <property type="entry name" value="THIOESTERASE 1/PROTEASE 1/LYSOPHOSPHOLIPASE L1"/>
    <property type="match status" value="1"/>
</dbReference>
<proteinExistence type="predicted"/>
<dbReference type="PANTHER" id="PTHR30383:SF24">
    <property type="entry name" value="THIOESTERASE 1_PROTEASE 1_LYSOPHOSPHOLIPASE L1"/>
    <property type="match status" value="1"/>
</dbReference>
<organism evidence="3 4">
    <name type="scientific">Thalassomonas actiniarum</name>
    <dbReference type="NCBI Taxonomy" id="485447"/>
    <lineage>
        <taxon>Bacteria</taxon>
        <taxon>Pseudomonadati</taxon>
        <taxon>Pseudomonadota</taxon>
        <taxon>Gammaproteobacteria</taxon>
        <taxon>Alteromonadales</taxon>
        <taxon>Colwelliaceae</taxon>
        <taxon>Thalassomonas</taxon>
    </lineage>
</organism>
<dbReference type="CDD" id="cd01822">
    <property type="entry name" value="Lysophospholipase_L1_like"/>
    <property type="match status" value="1"/>
</dbReference>
<dbReference type="InterPro" id="IPR036514">
    <property type="entry name" value="SGNH_hydro_sf"/>
</dbReference>
<dbReference type="SUPFAM" id="SSF52266">
    <property type="entry name" value="SGNH hydrolase"/>
    <property type="match status" value="1"/>
</dbReference>
<reference evidence="3 4" key="1">
    <citation type="journal article" date="2015" name="Genome Announc.">
        <title>Draft Genome Sequences of Marine Isolates of Thalassomonas viridans and Thalassomonas actiniarum.</title>
        <authorList>
            <person name="Olonade I."/>
            <person name="van Zyl L.J."/>
            <person name="Trindade M."/>
        </authorList>
    </citation>
    <scope>NUCLEOTIDE SEQUENCE [LARGE SCALE GENOMIC DNA]</scope>
    <source>
        <strain evidence="3 4">A5K-106</strain>
    </source>
</reference>
<evidence type="ECO:0000256" key="1">
    <source>
        <dbReference type="SAM" id="SignalP"/>
    </source>
</evidence>
<dbReference type="InterPro" id="IPR013830">
    <property type="entry name" value="SGNH_hydro"/>
</dbReference>
<dbReference type="Gene3D" id="3.40.50.1110">
    <property type="entry name" value="SGNH hydrolase"/>
    <property type="match status" value="1"/>
</dbReference>
<dbReference type="InterPro" id="IPR051532">
    <property type="entry name" value="Ester_Hydrolysis_Enzymes"/>
</dbReference>
<dbReference type="AlphaFoldDB" id="A0AAE9YW08"/>
<protein>
    <submittedName>
        <fullName evidence="3">Arylesterase</fullName>
    </submittedName>
</protein>
<keyword evidence="4" id="KW-1185">Reference proteome</keyword>
<name>A0AAE9YW08_9GAMM</name>
<feature type="domain" description="SGNH hydrolase-type esterase" evidence="2">
    <location>
        <begin position="29"/>
        <end position="188"/>
    </location>
</feature>
<dbReference type="RefSeq" id="WP_044833533.1">
    <property type="nucleotide sequence ID" value="NZ_CP059735.1"/>
</dbReference>
<feature type="chain" id="PRO_5042281611" evidence="1">
    <location>
        <begin position="24"/>
        <end position="209"/>
    </location>
</feature>
<reference evidence="3 4" key="2">
    <citation type="journal article" date="2022" name="Mar. Drugs">
        <title>Bioassay-Guided Fractionation Leads to the Detection of Cholic Acid Generated by the Rare Thalassomonas sp.</title>
        <authorList>
            <person name="Pheiffer F."/>
            <person name="Schneider Y.K."/>
            <person name="Hansen E.H."/>
            <person name="Andersen J.H."/>
            <person name="Isaksson J."/>
            <person name="Busche T."/>
            <person name="R C."/>
            <person name="Kalinowski J."/>
            <person name="Zyl L.V."/>
            <person name="Trindade M."/>
        </authorList>
    </citation>
    <scope>NUCLEOTIDE SEQUENCE [LARGE SCALE GENOMIC DNA]</scope>
    <source>
        <strain evidence="3 4">A5K-106</strain>
    </source>
</reference>
<evidence type="ECO:0000313" key="3">
    <source>
        <dbReference type="EMBL" id="WDE01389.1"/>
    </source>
</evidence>
<dbReference type="GO" id="GO:0004622">
    <property type="term" value="F:phosphatidylcholine lysophospholipase activity"/>
    <property type="evidence" value="ECO:0007669"/>
    <property type="project" value="TreeGrafter"/>
</dbReference>
<sequence length="209" mass="23225">MIKNTFFTLLMFCLLTLSAQVKAANSIVLLGDSLSASYGMQQNEGWVSLLNQTLNEQNAPFMITNASISGETTAGGLSRLPGILSKEKVDYLLIELGGNDGLRGFPPKLIKNNLLQIIRLAKEKDIPVAIMNIRIPPNYGPRYNQLFTDTFTQVAEQENIPLLQFFMEEIATNPKLMQADGIHPNQAAQPLIVEVMHKQLNQLLLKKSK</sequence>
<keyword evidence="1" id="KW-0732">Signal</keyword>
<evidence type="ECO:0000259" key="2">
    <source>
        <dbReference type="Pfam" id="PF13472"/>
    </source>
</evidence>
<evidence type="ECO:0000313" key="4">
    <source>
        <dbReference type="Proteomes" id="UP000032568"/>
    </source>
</evidence>
<gene>
    <name evidence="3" type="ORF">SG35_012610</name>
</gene>
<dbReference type="EMBL" id="CP059735">
    <property type="protein sequence ID" value="WDE01389.1"/>
    <property type="molecule type" value="Genomic_DNA"/>
</dbReference>
<dbReference type="Pfam" id="PF13472">
    <property type="entry name" value="Lipase_GDSL_2"/>
    <property type="match status" value="1"/>
</dbReference>
<dbReference type="Proteomes" id="UP000032568">
    <property type="component" value="Chromosome"/>
</dbReference>